<sequence>MAAAAEVNVYDFARPGTTVRQSDGLFQKEFVYQGAMFDPQRHENPVGTSRGSALVLDPCATASLGSFRLPDTARGRPAAAEEAGDVTKVVMPAGHQDVWGMELFMKASEKGWDGECRWGLVLLYDASSGAVSKITLTQEYDTCVDPATPHVLSACADAGRQPWPPLPADSPAGWVSHGSVGRCVARVRAAPPAPAPGAEGGSGAGGAGAEAQLLLEEGLNEPVRWEPPIGAARHGQDGSPAASAAAGAPGLGLQRLVVRYDAASGEFLDACREVFGPAD</sequence>
<evidence type="ECO:0000313" key="1">
    <source>
        <dbReference type="EMBL" id="KXZ54391.1"/>
    </source>
</evidence>
<reference evidence="2" key="1">
    <citation type="journal article" date="2016" name="Nat. Commun.">
        <title>The Gonium pectorale genome demonstrates co-option of cell cycle regulation during the evolution of multicellularity.</title>
        <authorList>
            <person name="Hanschen E.R."/>
            <person name="Marriage T.N."/>
            <person name="Ferris P.J."/>
            <person name="Hamaji T."/>
            <person name="Toyoda A."/>
            <person name="Fujiyama A."/>
            <person name="Neme R."/>
            <person name="Noguchi H."/>
            <person name="Minakuchi Y."/>
            <person name="Suzuki M."/>
            <person name="Kawai-Toyooka H."/>
            <person name="Smith D.R."/>
            <person name="Sparks H."/>
            <person name="Anderson J."/>
            <person name="Bakaric R."/>
            <person name="Luria V."/>
            <person name="Karger A."/>
            <person name="Kirschner M.W."/>
            <person name="Durand P.M."/>
            <person name="Michod R.E."/>
            <person name="Nozaki H."/>
            <person name="Olson B.J."/>
        </authorList>
    </citation>
    <scope>NUCLEOTIDE SEQUENCE [LARGE SCALE GENOMIC DNA]</scope>
    <source>
        <strain evidence="2">NIES-2863</strain>
    </source>
</reference>
<gene>
    <name evidence="1" type="ORF">GPECTOR_5g48</name>
</gene>
<dbReference type="EMBL" id="LSYV01000006">
    <property type="protein sequence ID" value="KXZ54391.1"/>
    <property type="molecule type" value="Genomic_DNA"/>
</dbReference>
<keyword evidence="2" id="KW-1185">Reference proteome</keyword>
<proteinExistence type="predicted"/>
<evidence type="ECO:0000313" key="2">
    <source>
        <dbReference type="Proteomes" id="UP000075714"/>
    </source>
</evidence>
<comment type="caution">
    <text evidence="1">The sequence shown here is derived from an EMBL/GenBank/DDBJ whole genome shotgun (WGS) entry which is preliminary data.</text>
</comment>
<dbReference type="AlphaFoldDB" id="A0A150GX01"/>
<organism evidence="1 2">
    <name type="scientific">Gonium pectorale</name>
    <name type="common">Green alga</name>
    <dbReference type="NCBI Taxonomy" id="33097"/>
    <lineage>
        <taxon>Eukaryota</taxon>
        <taxon>Viridiplantae</taxon>
        <taxon>Chlorophyta</taxon>
        <taxon>core chlorophytes</taxon>
        <taxon>Chlorophyceae</taxon>
        <taxon>CS clade</taxon>
        <taxon>Chlamydomonadales</taxon>
        <taxon>Volvocaceae</taxon>
        <taxon>Gonium</taxon>
    </lineage>
</organism>
<name>A0A150GX01_GONPE</name>
<protein>
    <submittedName>
        <fullName evidence="1">Uncharacterized protein</fullName>
    </submittedName>
</protein>
<accession>A0A150GX01</accession>
<dbReference type="OrthoDB" id="540072at2759"/>
<dbReference type="Proteomes" id="UP000075714">
    <property type="component" value="Unassembled WGS sequence"/>
</dbReference>